<name>A0A370L0E6_9HYPH</name>
<protein>
    <submittedName>
        <fullName evidence="1">Uncharacterized protein</fullName>
    </submittedName>
</protein>
<dbReference type="InterPro" id="IPR006311">
    <property type="entry name" value="TAT_signal"/>
</dbReference>
<keyword evidence="2" id="KW-1185">Reference proteome</keyword>
<evidence type="ECO:0000313" key="1">
    <source>
        <dbReference type="EMBL" id="RDJ20749.1"/>
    </source>
</evidence>
<dbReference type="PROSITE" id="PS51318">
    <property type="entry name" value="TAT"/>
    <property type="match status" value="1"/>
</dbReference>
<gene>
    <name evidence="1" type="ORF">DWE98_22545</name>
</gene>
<comment type="caution">
    <text evidence="1">The sequence shown here is derived from an EMBL/GenBank/DDBJ whole genome shotgun (WGS) entry which is preliminary data.</text>
</comment>
<dbReference type="RefSeq" id="WP_114831565.1">
    <property type="nucleotide sequence ID" value="NZ_QQTO01000037.1"/>
</dbReference>
<proteinExistence type="predicted"/>
<organism evidence="1 2">
    <name type="scientific">Bosea caraganae</name>
    <dbReference type="NCBI Taxonomy" id="2763117"/>
    <lineage>
        <taxon>Bacteria</taxon>
        <taxon>Pseudomonadati</taxon>
        <taxon>Pseudomonadota</taxon>
        <taxon>Alphaproteobacteria</taxon>
        <taxon>Hyphomicrobiales</taxon>
        <taxon>Boseaceae</taxon>
        <taxon>Bosea</taxon>
    </lineage>
</organism>
<dbReference type="EMBL" id="QQTP01000015">
    <property type="protein sequence ID" value="RDJ20749.1"/>
    <property type="molecule type" value="Genomic_DNA"/>
</dbReference>
<evidence type="ECO:0000313" key="2">
    <source>
        <dbReference type="Proteomes" id="UP000255207"/>
    </source>
</evidence>
<sequence length="155" mass="17321">MTLIAASIALTFEVAAQKVFILASTSVARVSCLPAVELARTGGIEEFEMDRRSFMMGLLAAASGGSALIASEPAAASATSGACALPPEAVVQDQNAALPDGMPIEYAQYSRRPVHWHHRGHRYRHHRRRVQRRRVCRVHIDRRGRRVRRCHWVWI</sequence>
<dbReference type="Proteomes" id="UP000255207">
    <property type="component" value="Unassembled WGS sequence"/>
</dbReference>
<reference evidence="2" key="1">
    <citation type="submission" date="2018-07" db="EMBL/GenBank/DDBJ databases">
        <authorList>
            <person name="Safronova V.I."/>
            <person name="Chirak E.R."/>
            <person name="Sazanova A.L."/>
        </authorList>
    </citation>
    <scope>NUCLEOTIDE SEQUENCE [LARGE SCALE GENOMIC DNA]</scope>
    <source>
        <strain evidence="2">RCAM04685</strain>
    </source>
</reference>
<dbReference type="AlphaFoldDB" id="A0A370L0E6"/>
<accession>A0A370L0E6</accession>